<dbReference type="PANTHER" id="PTHR38033:SF1">
    <property type="entry name" value="DOTU FAMILY TYPE IV_VI SECRETION SYSTEM PROTEIN"/>
    <property type="match status" value="1"/>
</dbReference>
<sequence>MKQQLSIDELLRDTWLLVVALRNGDVAEEGEALYQRGVELVEQTRQRLAGQGIVSEDSDHIAYAQCVLLDETVLNRPLDDNGYAFWMRTPLQARFFNTLQGGELLYQRMQQVLAQPAPNPLVLSCFHRVLMLGFQGRYRNQPQQKRQALIAELAARVPPFDVAEETPILAHVGRRSTGLWRGRSLWFWAASAVVIVAVVWFGLHYQLQQSLSDWLQESQG</sequence>
<evidence type="ECO:0000256" key="1">
    <source>
        <dbReference type="SAM" id="Phobius"/>
    </source>
</evidence>
<dbReference type="EMBL" id="JTJJ01000027">
    <property type="protein sequence ID" value="KHJ68853.1"/>
    <property type="molecule type" value="Genomic_DNA"/>
</dbReference>
<keyword evidence="1" id="KW-0472">Membrane</keyword>
<proteinExistence type="predicted"/>
<reference evidence="3 4" key="1">
    <citation type="submission" date="2014-11" db="EMBL/GenBank/DDBJ databases">
        <title>Genome sequencing of Pantoea rodasii ND03.</title>
        <authorList>
            <person name="Muhamad Yunos N.Y."/>
            <person name="Chan K.-G."/>
        </authorList>
    </citation>
    <scope>NUCLEOTIDE SEQUENCE [LARGE SCALE GENOMIC DNA]</scope>
    <source>
        <strain evidence="3 4">ND03</strain>
    </source>
</reference>
<dbReference type="NCBIfam" id="NF038239">
    <property type="entry name" value="T6SS_TssL_short"/>
    <property type="match status" value="1"/>
</dbReference>
<dbReference type="InterPro" id="IPR038522">
    <property type="entry name" value="T4/T6SS_DotU_sf"/>
</dbReference>
<dbReference type="Gene3D" id="1.25.40.590">
    <property type="entry name" value="Type IV / VI secretion system, DotU"/>
    <property type="match status" value="1"/>
</dbReference>
<evidence type="ECO:0000313" key="4">
    <source>
        <dbReference type="Proteomes" id="UP000030853"/>
    </source>
</evidence>
<evidence type="ECO:0000259" key="2">
    <source>
        <dbReference type="Pfam" id="PF09850"/>
    </source>
</evidence>
<dbReference type="Pfam" id="PF09850">
    <property type="entry name" value="DotU"/>
    <property type="match status" value="1"/>
</dbReference>
<keyword evidence="1" id="KW-1133">Transmembrane helix</keyword>
<dbReference type="InterPro" id="IPR017732">
    <property type="entry name" value="T4/T6SS_DotU"/>
</dbReference>
<gene>
    <name evidence="3" type="ORF">QU24_06835</name>
</gene>
<comment type="caution">
    <text evidence="3">The sequence shown here is derived from an EMBL/GenBank/DDBJ whole genome shotgun (WGS) entry which is preliminary data.</text>
</comment>
<dbReference type="RefSeq" id="WP_039329464.1">
    <property type="nucleotide sequence ID" value="NZ_JTJJ01000027.1"/>
</dbReference>
<organism evidence="3 4">
    <name type="scientific">Pantoea rodasii</name>
    <dbReference type="NCBI Taxonomy" id="1076549"/>
    <lineage>
        <taxon>Bacteria</taxon>
        <taxon>Pseudomonadati</taxon>
        <taxon>Pseudomonadota</taxon>
        <taxon>Gammaproteobacteria</taxon>
        <taxon>Enterobacterales</taxon>
        <taxon>Erwiniaceae</taxon>
        <taxon>Pantoea</taxon>
    </lineage>
</organism>
<protein>
    <recommendedName>
        <fullName evidence="2">Type IV / VI secretion system DotU domain-containing protein</fullName>
    </recommendedName>
</protein>
<evidence type="ECO:0000313" key="3">
    <source>
        <dbReference type="EMBL" id="KHJ68853.1"/>
    </source>
</evidence>
<feature type="domain" description="Type IV / VI secretion system DotU" evidence="2">
    <location>
        <begin position="7"/>
        <end position="205"/>
    </location>
</feature>
<dbReference type="AlphaFoldDB" id="A0A0B1R741"/>
<keyword evidence="1" id="KW-0812">Transmembrane</keyword>
<dbReference type="NCBIfam" id="TIGR03349">
    <property type="entry name" value="IV_VI_DotU"/>
    <property type="match status" value="1"/>
</dbReference>
<dbReference type="PANTHER" id="PTHR38033">
    <property type="entry name" value="MEMBRANE PROTEIN-RELATED"/>
    <property type="match status" value="1"/>
</dbReference>
<feature type="transmembrane region" description="Helical" evidence="1">
    <location>
        <begin position="185"/>
        <end position="205"/>
    </location>
</feature>
<name>A0A0B1R741_9GAMM</name>
<dbReference type="Proteomes" id="UP000030853">
    <property type="component" value="Unassembled WGS sequence"/>
</dbReference>
<accession>A0A0B1R741</accession>